<evidence type="ECO:0000313" key="1">
    <source>
        <dbReference type="EMBL" id="QCK15226.1"/>
    </source>
</evidence>
<accession>A0A4D7JSX1</accession>
<sequence>MEKLKKDKLRPVEITTKKGSVKNGYFHRFVYVTDEKYSAPRVLIELTNGKLTMVDPDDVKFTDRE</sequence>
<organism evidence="1 2">
    <name type="scientific">Mangrovivirga cuniculi</name>
    <dbReference type="NCBI Taxonomy" id="2715131"/>
    <lineage>
        <taxon>Bacteria</taxon>
        <taxon>Pseudomonadati</taxon>
        <taxon>Bacteroidota</taxon>
        <taxon>Cytophagia</taxon>
        <taxon>Cytophagales</taxon>
        <taxon>Mangrovivirgaceae</taxon>
        <taxon>Mangrovivirga</taxon>
    </lineage>
</organism>
<dbReference type="RefSeq" id="WP_137090811.1">
    <property type="nucleotide sequence ID" value="NZ_CP028923.1"/>
</dbReference>
<name>A0A4D7JSX1_9BACT</name>
<reference evidence="1 2" key="1">
    <citation type="submission" date="2018-04" db="EMBL/GenBank/DDBJ databases">
        <title>Complete genome uncultured novel isolate.</title>
        <authorList>
            <person name="Merlino G."/>
        </authorList>
    </citation>
    <scope>NUCLEOTIDE SEQUENCE [LARGE SCALE GENOMIC DNA]</scope>
    <source>
        <strain evidence="2">R1DC9</strain>
    </source>
</reference>
<keyword evidence="2" id="KW-1185">Reference proteome</keyword>
<dbReference type="Proteomes" id="UP000298616">
    <property type="component" value="Chromosome"/>
</dbReference>
<protein>
    <submittedName>
        <fullName evidence="1">Uncharacterized protein</fullName>
    </submittedName>
</protein>
<dbReference type="KEGG" id="fpf:DCC35_10950"/>
<proteinExistence type="predicted"/>
<gene>
    <name evidence="1" type="ORF">DCC35_10950</name>
</gene>
<dbReference type="EMBL" id="CP028923">
    <property type="protein sequence ID" value="QCK15226.1"/>
    <property type="molecule type" value="Genomic_DNA"/>
</dbReference>
<evidence type="ECO:0000313" key="2">
    <source>
        <dbReference type="Proteomes" id="UP000298616"/>
    </source>
</evidence>
<dbReference type="AlphaFoldDB" id="A0A4D7JSX1"/>